<dbReference type="InterPro" id="IPR008966">
    <property type="entry name" value="Adhesion_dom_sf"/>
</dbReference>
<dbReference type="InterPro" id="IPR000259">
    <property type="entry name" value="Adhesion_dom_fimbrial"/>
</dbReference>
<protein>
    <recommendedName>
        <fullName evidence="1">Fimbrial-type adhesion domain-containing protein</fullName>
    </recommendedName>
</protein>
<feature type="domain" description="Fimbrial-type adhesion" evidence="1">
    <location>
        <begin position="2"/>
        <end position="141"/>
    </location>
</feature>
<keyword evidence="3" id="KW-1185">Reference proteome</keyword>
<name>A0AAV5N6V5_9GAMM</name>
<evidence type="ECO:0000259" key="1">
    <source>
        <dbReference type="Pfam" id="PF00419"/>
    </source>
</evidence>
<sequence length="141" mass="15144">MGRWAADAITHVGAPAYGAQIPVNLSLECSGKTNHVRFRFEDTGSSLSGDNNVSLYDTAGGDKIEGLEIELRYNGTKVNVDNSTLTDTGSHGSFVSFDPIFDSFSTAAFQARYVQKAAVTRSGTNYTGPVTGKVNMYVIYD</sequence>
<proteinExistence type="predicted"/>
<gene>
    <name evidence="2" type="ORF">SOASR030_27960</name>
</gene>
<organism evidence="2 3">
    <name type="scientific">Leminorella grimontii</name>
    <dbReference type="NCBI Taxonomy" id="82981"/>
    <lineage>
        <taxon>Bacteria</taxon>
        <taxon>Pseudomonadati</taxon>
        <taxon>Pseudomonadota</taxon>
        <taxon>Gammaproteobacteria</taxon>
        <taxon>Enterobacterales</taxon>
        <taxon>Budviciaceae</taxon>
        <taxon>Leminorella</taxon>
    </lineage>
</organism>
<evidence type="ECO:0000313" key="3">
    <source>
        <dbReference type="Proteomes" id="UP001058124"/>
    </source>
</evidence>
<dbReference type="GO" id="GO:0009289">
    <property type="term" value="C:pilus"/>
    <property type="evidence" value="ECO:0007669"/>
    <property type="project" value="InterPro"/>
</dbReference>
<dbReference type="EMBL" id="BRLH01000007">
    <property type="protein sequence ID" value="GKX56684.1"/>
    <property type="molecule type" value="Genomic_DNA"/>
</dbReference>
<dbReference type="Proteomes" id="UP001058124">
    <property type="component" value="Unassembled WGS sequence"/>
</dbReference>
<comment type="caution">
    <text evidence="2">The sequence shown here is derived from an EMBL/GenBank/DDBJ whole genome shotgun (WGS) entry which is preliminary data.</text>
</comment>
<reference evidence="2" key="1">
    <citation type="submission" date="2022-06" db="EMBL/GenBank/DDBJ databases">
        <title>Draft genome sequences of Leminorella grimontii str. JCM5902.</title>
        <authorList>
            <person name="Wakabayashi Y."/>
            <person name="Kojima K."/>
        </authorList>
    </citation>
    <scope>NUCLEOTIDE SEQUENCE</scope>
    <source>
        <strain evidence="2">JCM 5902</strain>
    </source>
</reference>
<dbReference type="AlphaFoldDB" id="A0AAV5N6V5"/>
<evidence type="ECO:0000313" key="2">
    <source>
        <dbReference type="EMBL" id="GKX56684.1"/>
    </source>
</evidence>
<accession>A0AAV5N6V5</accession>
<dbReference type="SUPFAM" id="SSF49401">
    <property type="entry name" value="Bacterial adhesins"/>
    <property type="match status" value="1"/>
</dbReference>
<dbReference type="Gene3D" id="2.60.40.1090">
    <property type="entry name" value="Fimbrial-type adhesion domain"/>
    <property type="match status" value="1"/>
</dbReference>
<dbReference type="GO" id="GO:0007155">
    <property type="term" value="P:cell adhesion"/>
    <property type="evidence" value="ECO:0007669"/>
    <property type="project" value="InterPro"/>
</dbReference>
<dbReference type="InterPro" id="IPR036937">
    <property type="entry name" value="Adhesion_dom_fimbrial_sf"/>
</dbReference>
<dbReference type="Pfam" id="PF00419">
    <property type="entry name" value="Fimbrial"/>
    <property type="match status" value="1"/>
</dbReference>